<dbReference type="GO" id="GO:0008168">
    <property type="term" value="F:methyltransferase activity"/>
    <property type="evidence" value="ECO:0007669"/>
    <property type="project" value="UniProtKB-KW"/>
</dbReference>
<sequence length="232" mass="25807">MNRVEWDLHAAKFESLVCDIVTDETNGQMPRFVAAACRSRKNLELVDLGCGVGSFVKRFGHRFERITGIDFAPRIVARAKKRCAEMTNAKWMAMDVCKSADVLGTVADLSVCLNVITSPREAKRDALWATLAAVTKPSAHALVVVPSMESQLMVNKLGASADKIKAGGLVSRDGVWQKFYEREELISTVSEKGFEITRIARVYYPWSVDGLRKPRGSKQLPWDWGFLAQRAA</sequence>
<gene>
    <name evidence="2" type="ORF">YH63_012460</name>
</gene>
<organism evidence="2 3">
    <name type="scientific">Afipia massiliensis</name>
    <dbReference type="NCBI Taxonomy" id="211460"/>
    <lineage>
        <taxon>Bacteria</taxon>
        <taxon>Pseudomonadati</taxon>
        <taxon>Pseudomonadota</taxon>
        <taxon>Alphaproteobacteria</taxon>
        <taxon>Hyphomicrobiales</taxon>
        <taxon>Nitrobacteraceae</taxon>
        <taxon>Afipia</taxon>
    </lineage>
</organism>
<dbReference type="GO" id="GO:0032259">
    <property type="term" value="P:methylation"/>
    <property type="evidence" value="ECO:0007669"/>
    <property type="project" value="UniProtKB-KW"/>
</dbReference>
<feature type="domain" description="Methyltransferase" evidence="1">
    <location>
        <begin position="46"/>
        <end position="137"/>
    </location>
</feature>
<dbReference type="InterPro" id="IPR029063">
    <property type="entry name" value="SAM-dependent_MTases_sf"/>
</dbReference>
<comment type="caution">
    <text evidence="2">The sequence shown here is derived from an EMBL/GenBank/DDBJ whole genome shotgun (WGS) entry which is preliminary data.</text>
</comment>
<evidence type="ECO:0000259" key="1">
    <source>
        <dbReference type="Pfam" id="PF13649"/>
    </source>
</evidence>
<dbReference type="EMBL" id="LBIA02000001">
    <property type="protein sequence ID" value="TKT72166.1"/>
    <property type="molecule type" value="Genomic_DNA"/>
</dbReference>
<proteinExistence type="predicted"/>
<dbReference type="SUPFAM" id="SSF53335">
    <property type="entry name" value="S-adenosyl-L-methionine-dependent methyltransferases"/>
    <property type="match status" value="1"/>
</dbReference>
<dbReference type="InterPro" id="IPR041698">
    <property type="entry name" value="Methyltransf_25"/>
</dbReference>
<dbReference type="Gene3D" id="3.40.50.150">
    <property type="entry name" value="Vaccinia Virus protein VP39"/>
    <property type="match status" value="1"/>
</dbReference>
<dbReference type="Pfam" id="PF13649">
    <property type="entry name" value="Methyltransf_25"/>
    <property type="match status" value="1"/>
</dbReference>
<dbReference type="Proteomes" id="UP000034832">
    <property type="component" value="Unassembled WGS sequence"/>
</dbReference>
<protein>
    <submittedName>
        <fullName evidence="2">Methyltransferase domain-containing protein</fullName>
    </submittedName>
</protein>
<keyword evidence="2" id="KW-0489">Methyltransferase</keyword>
<accession>A0A4U6BP37</accession>
<reference evidence="2" key="1">
    <citation type="submission" date="2019-04" db="EMBL/GenBank/DDBJ databases">
        <title>Whole genome sequencing of cave bacteria.</title>
        <authorList>
            <person name="Gan H.M."/>
            <person name="Barton H."/>
            <person name="Savka M.A."/>
        </authorList>
    </citation>
    <scope>NUCLEOTIDE SEQUENCE [LARGE SCALE GENOMIC DNA]</scope>
    <source>
        <strain evidence="2">LC387</strain>
    </source>
</reference>
<keyword evidence="2" id="KW-0808">Transferase</keyword>
<evidence type="ECO:0000313" key="3">
    <source>
        <dbReference type="Proteomes" id="UP000034832"/>
    </source>
</evidence>
<dbReference type="RefSeq" id="WP_046827328.1">
    <property type="nucleotide sequence ID" value="NZ_LBIA02000001.1"/>
</dbReference>
<name>A0A4U6BP37_9BRAD</name>
<keyword evidence="3" id="KW-1185">Reference proteome</keyword>
<dbReference type="AlphaFoldDB" id="A0A4U6BP37"/>
<evidence type="ECO:0000313" key="2">
    <source>
        <dbReference type="EMBL" id="TKT72166.1"/>
    </source>
</evidence>
<dbReference type="STRING" id="211460.YH63_06540"/>
<dbReference type="OrthoDB" id="9782767at2"/>